<feature type="signal peptide" evidence="4">
    <location>
        <begin position="1"/>
        <end position="22"/>
    </location>
</feature>
<dbReference type="InterPro" id="IPR012899">
    <property type="entry name" value="LTXXQ"/>
</dbReference>
<sequence>MSKLIPQLLIAGVLSFSAAAFAGPHGSGGAAGHFLLKERVIEKLSLSEEQVSQIRVLAENYEAVYPRDSRAREEHRASMQALMNAETFDNAAAAELVDAGDERRIATMKLRFDINQVLSDAQQEQLHAFQRKMQKRGKGGSGKR</sequence>
<evidence type="ECO:0000256" key="2">
    <source>
        <dbReference type="ARBA" id="ARBA00044983"/>
    </source>
</evidence>
<reference evidence="5 6" key="1">
    <citation type="submission" date="2023-11" db="EMBL/GenBank/DDBJ databases">
        <title>Gilvimarinus fulvus sp. nov., isolated from the surface of Kelp.</title>
        <authorList>
            <person name="Sun Y.Y."/>
            <person name="Gong Y."/>
            <person name="Du Z.J."/>
        </authorList>
    </citation>
    <scope>NUCLEOTIDE SEQUENCE [LARGE SCALE GENOMIC DNA]</scope>
    <source>
        <strain evidence="5 6">SDUM040013</strain>
    </source>
</reference>
<protein>
    <recommendedName>
        <fullName evidence="2">Signaling pathway modulator ZraP</fullName>
    </recommendedName>
    <alternativeName>
        <fullName evidence="3">Zinc resistance-associated protein</fullName>
    </alternativeName>
</protein>
<comment type="similarity">
    <text evidence="1">Belongs to the ZraP family.</text>
</comment>
<proteinExistence type="inferred from homology"/>
<feature type="chain" id="PRO_5046433241" description="Signaling pathway modulator ZraP" evidence="4">
    <location>
        <begin position="23"/>
        <end position="144"/>
    </location>
</feature>
<evidence type="ECO:0000313" key="5">
    <source>
        <dbReference type="EMBL" id="MDX6851548.1"/>
    </source>
</evidence>
<dbReference type="RefSeq" id="WP_302721398.1">
    <property type="nucleotide sequence ID" value="NZ_JAULRU010000302.1"/>
</dbReference>
<dbReference type="Pfam" id="PF13801">
    <property type="entry name" value="Metal_resist"/>
    <property type="match status" value="1"/>
</dbReference>
<evidence type="ECO:0000256" key="3">
    <source>
        <dbReference type="ARBA" id="ARBA00045001"/>
    </source>
</evidence>
<name>A0ABU4S344_9GAMM</name>
<dbReference type="EMBL" id="JAXAFO010000076">
    <property type="protein sequence ID" value="MDX6851548.1"/>
    <property type="molecule type" value="Genomic_DNA"/>
</dbReference>
<gene>
    <name evidence="5" type="ORF">SCD92_19455</name>
</gene>
<dbReference type="CDD" id="cd09916">
    <property type="entry name" value="CpxP_like"/>
    <property type="match status" value="1"/>
</dbReference>
<dbReference type="InterPro" id="IPR025961">
    <property type="entry name" value="Metal_resist"/>
</dbReference>
<accession>A0ABU4S344</accession>
<evidence type="ECO:0000256" key="4">
    <source>
        <dbReference type="SAM" id="SignalP"/>
    </source>
</evidence>
<dbReference type="Proteomes" id="UP001273505">
    <property type="component" value="Unassembled WGS sequence"/>
</dbReference>
<keyword evidence="6" id="KW-1185">Reference proteome</keyword>
<comment type="caution">
    <text evidence="5">The sequence shown here is derived from an EMBL/GenBank/DDBJ whole genome shotgun (WGS) entry which is preliminary data.</text>
</comment>
<evidence type="ECO:0000313" key="6">
    <source>
        <dbReference type="Proteomes" id="UP001273505"/>
    </source>
</evidence>
<dbReference type="Gene3D" id="1.20.120.1490">
    <property type="match status" value="1"/>
</dbReference>
<keyword evidence="4" id="KW-0732">Signal</keyword>
<organism evidence="5 6">
    <name type="scientific">Gilvimarinus gilvus</name>
    <dbReference type="NCBI Taxonomy" id="3058038"/>
    <lineage>
        <taxon>Bacteria</taxon>
        <taxon>Pseudomonadati</taxon>
        <taxon>Pseudomonadota</taxon>
        <taxon>Gammaproteobacteria</taxon>
        <taxon>Cellvibrionales</taxon>
        <taxon>Cellvibrionaceae</taxon>
        <taxon>Gilvimarinus</taxon>
    </lineage>
</organism>
<evidence type="ECO:0000256" key="1">
    <source>
        <dbReference type="ARBA" id="ARBA00044945"/>
    </source>
</evidence>